<dbReference type="InterPro" id="IPR050300">
    <property type="entry name" value="GDXG_lipolytic_enzyme"/>
</dbReference>
<reference evidence="3" key="1">
    <citation type="submission" date="2020-02" db="EMBL/GenBank/DDBJ databases">
        <authorList>
            <person name="Meier V. D."/>
        </authorList>
    </citation>
    <scope>NUCLEOTIDE SEQUENCE</scope>
    <source>
        <strain evidence="3">AVDCRST_MAG58</strain>
    </source>
</reference>
<evidence type="ECO:0000259" key="2">
    <source>
        <dbReference type="Pfam" id="PF20434"/>
    </source>
</evidence>
<keyword evidence="1 3" id="KW-0378">Hydrolase</keyword>
<dbReference type="PANTHER" id="PTHR48081:SF33">
    <property type="entry name" value="KYNURENINE FORMAMIDASE"/>
    <property type="match status" value="1"/>
</dbReference>
<sequence>MLYRDFATQEELDAQYDLTAILPEAAASYAAFCERESERVRSGLDHRLDIPFGPTLAEHVDLYPAGENAPVLVYFHGGYWCLRASKEFGFVARGPVSKGVATAIVNYDLCPRVTIDEIVRQARAAVAWVYKDARGFGGDAGRIHVAGHSAGGHLVAMLLATDWEGEYGLPNDIIKSATAVSGLYDLAPFPYTFLQPQLQLGWDQVLRNSPILHIPDAAPPLLLAYGEDETGEFKRQSEKFLEAWKAKGHGGERLILAGKNHYDVIDGFLDAESPLCAAVLRQTGVQ</sequence>
<dbReference type="Gene3D" id="3.40.50.1820">
    <property type="entry name" value="alpha/beta hydrolase"/>
    <property type="match status" value="1"/>
</dbReference>
<dbReference type="AlphaFoldDB" id="A0A6J4R448"/>
<dbReference type="InterPro" id="IPR049492">
    <property type="entry name" value="BD-FAE-like_dom"/>
</dbReference>
<dbReference type="PROSITE" id="PS00122">
    <property type="entry name" value="CARBOXYLESTERASE_B_1"/>
    <property type="match status" value="1"/>
</dbReference>
<dbReference type="PANTHER" id="PTHR48081">
    <property type="entry name" value="AB HYDROLASE SUPERFAMILY PROTEIN C4A8.06C"/>
    <property type="match status" value="1"/>
</dbReference>
<protein>
    <submittedName>
        <fullName evidence="3">Kynurenine formamidase</fullName>
        <ecNumber evidence="3">3.5.1.9</ecNumber>
    </submittedName>
</protein>
<organism evidence="3">
    <name type="scientific">uncultured Rubrobacteraceae bacterium</name>
    <dbReference type="NCBI Taxonomy" id="349277"/>
    <lineage>
        <taxon>Bacteria</taxon>
        <taxon>Bacillati</taxon>
        <taxon>Actinomycetota</taxon>
        <taxon>Rubrobacteria</taxon>
        <taxon>Rubrobacterales</taxon>
        <taxon>Rubrobacteraceae</taxon>
        <taxon>environmental samples</taxon>
    </lineage>
</organism>
<gene>
    <name evidence="3" type="ORF">AVDCRST_MAG58-2302</name>
</gene>
<feature type="domain" description="BD-FAE-like" evidence="2">
    <location>
        <begin position="66"/>
        <end position="240"/>
    </location>
</feature>
<dbReference type="Pfam" id="PF20434">
    <property type="entry name" value="BD-FAE"/>
    <property type="match status" value="1"/>
</dbReference>
<name>A0A6J4R448_9ACTN</name>
<dbReference type="InterPro" id="IPR019826">
    <property type="entry name" value="Carboxylesterase_B_AS"/>
</dbReference>
<proteinExistence type="predicted"/>
<dbReference type="SUPFAM" id="SSF53474">
    <property type="entry name" value="alpha/beta-Hydrolases"/>
    <property type="match status" value="1"/>
</dbReference>
<evidence type="ECO:0000256" key="1">
    <source>
        <dbReference type="ARBA" id="ARBA00022801"/>
    </source>
</evidence>
<dbReference type="EC" id="3.5.1.9" evidence="3"/>
<evidence type="ECO:0000313" key="3">
    <source>
        <dbReference type="EMBL" id="CAA9459576.1"/>
    </source>
</evidence>
<dbReference type="InterPro" id="IPR029058">
    <property type="entry name" value="AB_hydrolase_fold"/>
</dbReference>
<dbReference type="EMBL" id="CADCVF010000046">
    <property type="protein sequence ID" value="CAA9459576.1"/>
    <property type="molecule type" value="Genomic_DNA"/>
</dbReference>
<dbReference type="GO" id="GO:0004061">
    <property type="term" value="F:arylformamidase activity"/>
    <property type="evidence" value="ECO:0007669"/>
    <property type="project" value="UniProtKB-EC"/>
</dbReference>
<accession>A0A6J4R448</accession>